<sequence>MRPHTANTTTTINRHRVGWSTLALAALLTACGGGGSGDSPNSSAPSTTATMVAAPQASSQISQALQSGDASALTDAKLVAQHAQYAQQQISLTQAARISSLYQGVSTEYDPTQWSYWVQPRNTATAQPLIVGDQGNALASISVAGGGRSAGFGVQVLSKFNANELVAYRPAFKRLLAWLVRGDAAGTLPATLNVAFAGINASSSAAGMVKTGVPVATIACDFIATPACATNAHLLVVGGDLAASASLEASIRALVASGRPVLYVHTKSNWTSDSAIQVLAGMGLQFGPYGGNYWASDKVAAGRSEASNRTLSDQFAKTTAMLNLLASDSFSMPYDWSPCTVTAGKTDCSGVASLQSNLLSPVDTLRSQIDVFNKAGQNIFATADTDVLRYLVLWADVVRRQLRYPMDKISTPAAFQKALIADALVAYVRPVATAQADLGSFASAVTAGMAVSDTDEVVDVTVPSTSGFTAIGRLAAPGKPVTVELLSAGSANVSLRLNTQRTGSTRLWDPNRYNRPRFLASPDMVLSTGQAMQLVSPYGGTLQLVFSNATPQQNVQLRLRGVAKHPFLDQSNGAGDKAAFVTALNAAQHEWAEIKLAGIEIHSRADKMRAVINGTDYAGDIDKFLNEVKTLFFEDLYMLAGYALPGKSLTAHVQAMCTSLGWNCTDATLHRVPGTQHINVDNYSQCGSGCSGNPYDQDWGLSPRGWGESHEVGHNQQKGMHKVYDDRSTEVSNNLFPLHKGWRMLSEMGYNTGDTRVSYLSAFNMIKAAKLQADPVEAAYQSIWGNAAYAVQNGERMAFYMQWVHYWAQRQVSIATGWDIITLLYLHQRQFDAVADADWAANRNKLGYSTYATKPSPTGNDNLLITLSWITQRDQRPTFDLWGVRYSAAAAAQVAAFTYAVEPALFYANTSTNNHSTVRKVDMSVASPAWPF</sequence>
<dbReference type="Pfam" id="PF13402">
    <property type="entry name" value="Peptidase_M60"/>
    <property type="match status" value="1"/>
</dbReference>
<proteinExistence type="predicted"/>
<dbReference type="InterPro" id="IPR040711">
    <property type="entry name" value="IMPa_N_2"/>
</dbReference>
<feature type="domain" description="Peptidase M60" evidence="2">
    <location>
        <begin position="466"/>
        <end position="808"/>
    </location>
</feature>
<dbReference type="EC" id="3.4.24.-" evidence="3"/>
<protein>
    <submittedName>
        <fullName evidence="3">ImpA family metalloprotease</fullName>
        <ecNumber evidence="3">3.4.24.-</ecNumber>
    </submittedName>
</protein>
<dbReference type="NCBIfam" id="NF038322">
    <property type="entry name" value="ImpA_fam_HExGH"/>
    <property type="match status" value="1"/>
</dbReference>
<dbReference type="InterPro" id="IPR051244">
    <property type="entry name" value="TCAF"/>
</dbReference>
<organism evidence="3 4">
    <name type="scientific">Rhodoferax mekongensis</name>
    <dbReference type="NCBI Taxonomy" id="3068341"/>
    <lineage>
        <taxon>Bacteria</taxon>
        <taxon>Pseudomonadati</taxon>
        <taxon>Pseudomonadota</taxon>
        <taxon>Betaproteobacteria</taxon>
        <taxon>Burkholderiales</taxon>
        <taxon>Comamonadaceae</taxon>
        <taxon>Rhodoferax</taxon>
    </lineage>
</organism>
<dbReference type="RefSeq" id="WP_313868138.1">
    <property type="nucleotide sequence ID" value="NZ_CP132507.1"/>
</dbReference>
<dbReference type="GO" id="GO:0008237">
    <property type="term" value="F:metallopeptidase activity"/>
    <property type="evidence" value="ECO:0007669"/>
    <property type="project" value="UniProtKB-KW"/>
</dbReference>
<accession>A0ABZ0B0D7</accession>
<evidence type="ECO:0000313" key="3">
    <source>
        <dbReference type="EMBL" id="WNO05362.1"/>
    </source>
</evidence>
<dbReference type="PROSITE" id="PS51257">
    <property type="entry name" value="PROKAR_LIPOPROTEIN"/>
    <property type="match status" value="1"/>
</dbReference>
<dbReference type="Pfam" id="PF18650">
    <property type="entry name" value="IMPa_N_2"/>
    <property type="match status" value="1"/>
</dbReference>
<dbReference type="Gene3D" id="1.10.390.30">
    <property type="entry name" value="Peptidase M60, enhancin-like domain 3"/>
    <property type="match status" value="1"/>
</dbReference>
<dbReference type="Pfam" id="PF18642">
    <property type="entry name" value="IMPa_helical"/>
    <property type="match status" value="1"/>
</dbReference>
<evidence type="ECO:0000256" key="1">
    <source>
        <dbReference type="SAM" id="SignalP"/>
    </source>
</evidence>
<keyword evidence="3" id="KW-0645">Protease</keyword>
<dbReference type="PROSITE" id="PS51723">
    <property type="entry name" value="PEPTIDASE_M60"/>
    <property type="match status" value="1"/>
</dbReference>
<gene>
    <name evidence="3" type="ORF">RAN89_02735</name>
</gene>
<name>A0ABZ0B0D7_9BURK</name>
<dbReference type="InterPro" id="IPR031161">
    <property type="entry name" value="Peptidase_M60_dom"/>
</dbReference>
<dbReference type="PANTHER" id="PTHR15730:SF5">
    <property type="entry name" value="SI:CH211-210B2.2-RELATED"/>
    <property type="match status" value="1"/>
</dbReference>
<feature type="signal peptide" evidence="1">
    <location>
        <begin position="1"/>
        <end position="25"/>
    </location>
</feature>
<dbReference type="InterPro" id="IPR041549">
    <property type="entry name" value="IMPa_helical"/>
</dbReference>
<evidence type="ECO:0000313" key="4">
    <source>
        <dbReference type="Proteomes" id="UP001302257"/>
    </source>
</evidence>
<keyword evidence="1" id="KW-0732">Signal</keyword>
<evidence type="ECO:0000259" key="2">
    <source>
        <dbReference type="PROSITE" id="PS51723"/>
    </source>
</evidence>
<dbReference type="EMBL" id="CP132507">
    <property type="protein sequence ID" value="WNO05362.1"/>
    <property type="molecule type" value="Genomic_DNA"/>
</dbReference>
<keyword evidence="3" id="KW-0482">Metalloprotease</keyword>
<dbReference type="PANTHER" id="PTHR15730">
    <property type="entry name" value="EXPERIMENTAL AUTOIMMUNE PROSTATITIS ANTIGEN 2-RELATED"/>
    <property type="match status" value="1"/>
</dbReference>
<reference evidence="3 4" key="1">
    <citation type="submission" date="2023-08" db="EMBL/GenBank/DDBJ databases">
        <title>Rhodoferax potami sp. nov. and Rhodoferax mekongensis sp. nov., isolated from the Mekong River in Thailand.</title>
        <authorList>
            <person name="Kitikhun S."/>
            <person name="Charoenyingcharoen P."/>
            <person name="Siriarchawattana P."/>
            <person name="Likhitrattanapisal S."/>
            <person name="Nilsakha T."/>
            <person name="Chanpet A."/>
            <person name="Rattanawaree P."/>
            <person name="Ingsriswang S."/>
        </authorList>
    </citation>
    <scope>NUCLEOTIDE SEQUENCE [LARGE SCALE GENOMIC DNA]</scope>
    <source>
        <strain evidence="3 4">TBRC 17307</strain>
    </source>
</reference>
<dbReference type="SMART" id="SM01276">
    <property type="entry name" value="M60-like"/>
    <property type="match status" value="1"/>
</dbReference>
<keyword evidence="4" id="KW-1185">Reference proteome</keyword>
<dbReference type="Proteomes" id="UP001302257">
    <property type="component" value="Chromosome"/>
</dbReference>
<feature type="chain" id="PRO_5046095066" evidence="1">
    <location>
        <begin position="26"/>
        <end position="932"/>
    </location>
</feature>
<dbReference type="InterPro" id="IPR042279">
    <property type="entry name" value="Pep_M60_3"/>
</dbReference>
<keyword evidence="3" id="KW-0378">Hydrolase</keyword>